<dbReference type="RefSeq" id="XP_004178669.1">
    <property type="nucleotide sequence ID" value="XM_004178621.1"/>
</dbReference>
<evidence type="ECO:0000313" key="3">
    <source>
        <dbReference type="EMBL" id="CCH59150.1"/>
    </source>
</evidence>
<dbReference type="HOGENOM" id="CLU_022771_1_1_1"/>
<keyword evidence="4" id="KW-1185">Reference proteome</keyword>
<dbReference type="InParanoid" id="I2GYE8"/>
<accession>I2GYE8</accession>
<dbReference type="FunCoup" id="I2GYE8">
    <property type="interactions" value="33"/>
</dbReference>
<dbReference type="GO" id="GO:0008649">
    <property type="term" value="F:rRNA methyltransferase activity"/>
    <property type="evidence" value="ECO:0007669"/>
    <property type="project" value="TreeGrafter"/>
</dbReference>
<dbReference type="GO" id="GO:1990259">
    <property type="term" value="F:histone H2AQ104 methyltransferase activity"/>
    <property type="evidence" value="ECO:0007669"/>
    <property type="project" value="TreeGrafter"/>
</dbReference>
<reference evidence="3 4" key="1">
    <citation type="journal article" date="2011" name="Proc. Natl. Acad. Sci. U.S.A.">
        <title>Evolutionary erosion of yeast sex chromosomes by mating-type switching accidents.</title>
        <authorList>
            <person name="Gordon J.L."/>
            <person name="Armisen D."/>
            <person name="Proux-Wera E."/>
            <person name="Oheigeartaigh S.S."/>
            <person name="Byrne K.P."/>
            <person name="Wolfe K.H."/>
        </authorList>
    </citation>
    <scope>NUCLEOTIDE SEQUENCE [LARGE SCALE GENOMIC DNA]</scope>
    <source>
        <strain evidence="4">ATCC 34711 / CBS 6284 / DSM 70876 / NBRC 10599 / NRRL Y-10934 / UCD 77-7</strain>
    </source>
</reference>
<gene>
    <name evidence="3" type="primary">TBLA0B03090</name>
    <name evidence="3" type="ORF">TBLA_0B03090</name>
</gene>
<evidence type="ECO:0000259" key="1">
    <source>
        <dbReference type="Pfam" id="PF10307"/>
    </source>
</evidence>
<dbReference type="GO" id="GO:0000494">
    <property type="term" value="P:box C/D sno(s)RNA 3'-end processing"/>
    <property type="evidence" value="ECO:0007669"/>
    <property type="project" value="TreeGrafter"/>
</dbReference>
<dbReference type="Pfam" id="PF10307">
    <property type="entry name" value="HAD_SAK_1"/>
    <property type="match status" value="1"/>
</dbReference>
<dbReference type="AlphaFoldDB" id="I2GYE8"/>
<dbReference type="EMBL" id="HE806317">
    <property type="protein sequence ID" value="CCH59150.1"/>
    <property type="molecule type" value="Genomic_DNA"/>
</dbReference>
<dbReference type="GO" id="GO:0031428">
    <property type="term" value="C:box C/D methylation guide snoRNP complex"/>
    <property type="evidence" value="ECO:0007669"/>
    <property type="project" value="TreeGrafter"/>
</dbReference>
<feature type="domain" description="YMR265C-like C-terminal" evidence="2">
    <location>
        <begin position="276"/>
        <end position="471"/>
    </location>
</feature>
<organism evidence="3 4">
    <name type="scientific">Henningerozyma blattae (strain ATCC 34711 / CBS 6284 / DSM 70876 / NBRC 10599 / NRRL Y-10934 / UCD 77-7)</name>
    <name type="common">Yeast</name>
    <name type="synonym">Tetrapisispora blattae</name>
    <dbReference type="NCBI Taxonomy" id="1071380"/>
    <lineage>
        <taxon>Eukaryota</taxon>
        <taxon>Fungi</taxon>
        <taxon>Dikarya</taxon>
        <taxon>Ascomycota</taxon>
        <taxon>Saccharomycotina</taxon>
        <taxon>Saccharomycetes</taxon>
        <taxon>Saccharomycetales</taxon>
        <taxon>Saccharomycetaceae</taxon>
        <taxon>Henningerozyma</taxon>
    </lineage>
</organism>
<evidence type="ECO:0000259" key="2">
    <source>
        <dbReference type="Pfam" id="PF25108"/>
    </source>
</evidence>
<dbReference type="eggNOG" id="ENOG502S30I">
    <property type="taxonomic scope" value="Eukaryota"/>
</dbReference>
<proteinExistence type="predicted"/>
<dbReference type="GO" id="GO:0032040">
    <property type="term" value="C:small-subunit processome"/>
    <property type="evidence" value="ECO:0007669"/>
    <property type="project" value="TreeGrafter"/>
</dbReference>
<name>I2GYE8_HENB6</name>
<dbReference type="GO" id="GO:0003723">
    <property type="term" value="F:RNA binding"/>
    <property type="evidence" value="ECO:0007669"/>
    <property type="project" value="TreeGrafter"/>
</dbReference>
<sequence length="489" mass="56478">MEECKLNDYECLIQWNSVPDLLNLPKVPPSEIKRLIIYDFDNTLYASPKPNEQLSSPELIELLLNSRDKLKSGNWWSTLETLEYSFDRCSALCENPTSEISPYIFWNKLLLKSAQLAHKDPTTVSIILTGRKHDTFHKLFERLQYASFLKDDTTNAFIFNAVCLKKNCNMNTFDYKEKVITSLVESLNIKNNLNEITIYEDRKHHVRQFQAFLTKLSLKASHTVSSASWHGTVVPVAAKNFLLHYEDEIAIIEKMFDNHNKICIEQNLNDLPIFKLKWSGIKSGFFHGVHFTEEFIELDNKLFEKIKKYHPTQILNKYPMYIPITVPGNVLSGRICAQIISNGDPKIIDDKTFCRNSINNMKFPKDSKRNNLLNFIFKITAISLNFESVGKIPSIVYKVIPVGESKGKFIGKKLEDLYLVGKTKAKDDELKEYWFCKTLATEPNLIKQSMNWIDVKDGPIIRTTFGSYSQLDYIKTPGYNFQSENSNVQ</sequence>
<dbReference type="OrthoDB" id="5596992at2759"/>
<dbReference type="PANTHER" id="PTHR10335:SF26">
    <property type="entry name" value="AER281CP"/>
    <property type="match status" value="1"/>
</dbReference>
<evidence type="ECO:0000313" key="4">
    <source>
        <dbReference type="Proteomes" id="UP000002866"/>
    </source>
</evidence>
<dbReference type="Pfam" id="PF25108">
    <property type="entry name" value="YMR265C_C"/>
    <property type="match status" value="1"/>
</dbReference>
<feature type="domain" description="Swiss Army Knife RNA repair protein HAD" evidence="1">
    <location>
        <begin position="47"/>
        <end position="261"/>
    </location>
</feature>
<dbReference type="GeneID" id="14494448"/>
<dbReference type="PANTHER" id="PTHR10335">
    <property type="entry name" value="RRNA 2-O-METHYLTRANSFERASE FIBRILLARIN"/>
    <property type="match status" value="1"/>
</dbReference>
<dbReference type="InterPro" id="IPR018812">
    <property type="entry name" value="SAK_HAD"/>
</dbReference>
<protein>
    <submittedName>
        <fullName evidence="3">Uncharacterized protein</fullName>
    </submittedName>
</protein>
<dbReference type="KEGG" id="tbl:TBLA_0B03090"/>
<dbReference type="Proteomes" id="UP000002866">
    <property type="component" value="Chromosome 2"/>
</dbReference>
<dbReference type="InterPro" id="IPR056904">
    <property type="entry name" value="YMR265C_C"/>
</dbReference>